<gene>
    <name evidence="1" type="ORF">GCM10022268_07860</name>
</gene>
<evidence type="ECO:0000313" key="2">
    <source>
        <dbReference type="Proteomes" id="UP001500523"/>
    </source>
</evidence>
<sequence>MPILTLLVAQAIVATSPCAHDRARLMTLDQQAFDQDMTGGWRALAMAGCDPEAADLMRDWRAAHTGAGLRNASILFWHEGQLRANAGQTAAAIALFDRSRKTAAEDAGFGWNLYVDGSIAFLRRDRAGFDRARATLAVLPRPAGFDPRGPDGNPVTVRWPMNLNVLDGFRRCWDRPYKEAYACATPMRRVVVPPTK</sequence>
<accession>A0ABP7D8J9</accession>
<reference evidence="2" key="1">
    <citation type="journal article" date="2019" name="Int. J. Syst. Evol. Microbiol.">
        <title>The Global Catalogue of Microorganisms (GCM) 10K type strain sequencing project: providing services to taxonomists for standard genome sequencing and annotation.</title>
        <authorList>
            <consortium name="The Broad Institute Genomics Platform"/>
            <consortium name="The Broad Institute Genome Sequencing Center for Infectious Disease"/>
            <person name="Wu L."/>
            <person name="Ma J."/>
        </authorList>
    </citation>
    <scope>NUCLEOTIDE SEQUENCE [LARGE SCALE GENOMIC DNA]</scope>
    <source>
        <strain evidence="2">JCM 17498</strain>
    </source>
</reference>
<dbReference type="EMBL" id="BAABBF010000002">
    <property type="protein sequence ID" value="GAA3700227.1"/>
    <property type="molecule type" value="Genomic_DNA"/>
</dbReference>
<dbReference type="Proteomes" id="UP001500523">
    <property type="component" value="Unassembled WGS sequence"/>
</dbReference>
<protein>
    <recommendedName>
        <fullName evidence="3">Tetratricopeptide repeat protein</fullName>
    </recommendedName>
</protein>
<name>A0ABP7D8J9_9SPHN</name>
<comment type="caution">
    <text evidence="1">The sequence shown here is derived from an EMBL/GenBank/DDBJ whole genome shotgun (WGS) entry which is preliminary data.</text>
</comment>
<keyword evidence="2" id="KW-1185">Reference proteome</keyword>
<proteinExistence type="predicted"/>
<organism evidence="1 2">
    <name type="scientific">Sphingomonas cynarae</name>
    <dbReference type="NCBI Taxonomy" id="930197"/>
    <lineage>
        <taxon>Bacteria</taxon>
        <taxon>Pseudomonadati</taxon>
        <taxon>Pseudomonadota</taxon>
        <taxon>Alphaproteobacteria</taxon>
        <taxon>Sphingomonadales</taxon>
        <taxon>Sphingomonadaceae</taxon>
        <taxon>Sphingomonas</taxon>
    </lineage>
</organism>
<evidence type="ECO:0000313" key="1">
    <source>
        <dbReference type="EMBL" id="GAA3700227.1"/>
    </source>
</evidence>
<dbReference type="RefSeq" id="WP_344692090.1">
    <property type="nucleotide sequence ID" value="NZ_BAABBF010000002.1"/>
</dbReference>
<evidence type="ECO:0008006" key="3">
    <source>
        <dbReference type="Google" id="ProtNLM"/>
    </source>
</evidence>